<dbReference type="KEGG" id="cmag:CBW24_00380"/>
<evidence type="ECO:0000313" key="1">
    <source>
        <dbReference type="EMBL" id="ATI40616.1"/>
    </source>
</evidence>
<name>A0A291LV54_9RHOB</name>
<dbReference type="OrthoDB" id="7877343at2"/>
<proteinExistence type="predicted"/>
<protein>
    <submittedName>
        <fullName evidence="1">Uncharacterized protein</fullName>
    </submittedName>
</protein>
<dbReference type="EMBL" id="CP021404">
    <property type="protein sequence ID" value="ATI40616.1"/>
    <property type="molecule type" value="Genomic_DNA"/>
</dbReference>
<sequence length="226" mass="23267">MSTWTCDLKSRLRGVVATSLLGLALAGCGDGFDPVGRAGGSSLTAGFDTLAPVPTVRLDAGHITLRGPDGFCVDHVASHADFVLFGNCAALGGKGRMVAPGVILTASVRAAGPAASATPEGLQQFFLSDAGRASLANDNTASRITLRDSGIARNALWLRLSDASLPHSLSPDLWRAIFVLRGHLVSATVLSAHDAPLDSRAGQALMTEFVAQIRQATGPVARRATG</sequence>
<dbReference type="Proteomes" id="UP000219050">
    <property type="component" value="Chromosome"/>
</dbReference>
<evidence type="ECO:0000313" key="2">
    <source>
        <dbReference type="Proteomes" id="UP000219050"/>
    </source>
</evidence>
<accession>A0A291LV54</accession>
<reference evidence="1 2" key="1">
    <citation type="submission" date="2017-05" db="EMBL/GenBank/DDBJ databases">
        <title>Comparative genomic and metabolic analysis of manganese-oxidizing mechanisms in Celeribater manganoxidans DY25T: its adaption to the environment of polymetallic nodule.</title>
        <authorList>
            <person name="Wang X."/>
        </authorList>
    </citation>
    <scope>NUCLEOTIDE SEQUENCE [LARGE SCALE GENOMIC DNA]</scope>
    <source>
        <strain evidence="1 2">DY25</strain>
    </source>
</reference>
<dbReference type="AlphaFoldDB" id="A0A291LV54"/>
<dbReference type="RefSeq" id="WP_097372302.1">
    <property type="nucleotide sequence ID" value="NZ_CP021404.1"/>
</dbReference>
<keyword evidence="2" id="KW-1185">Reference proteome</keyword>
<organism evidence="1 2">
    <name type="scientific">Pacificitalea manganoxidans</name>
    <dbReference type="NCBI Taxonomy" id="1411902"/>
    <lineage>
        <taxon>Bacteria</taxon>
        <taxon>Pseudomonadati</taxon>
        <taxon>Pseudomonadota</taxon>
        <taxon>Alphaproteobacteria</taxon>
        <taxon>Rhodobacterales</taxon>
        <taxon>Paracoccaceae</taxon>
        <taxon>Pacificitalea</taxon>
    </lineage>
</organism>
<gene>
    <name evidence="1" type="ORF">CBW24_00380</name>
</gene>